<evidence type="ECO:0000256" key="3">
    <source>
        <dbReference type="ARBA" id="ARBA00023125"/>
    </source>
</evidence>
<dbReference type="GO" id="GO:0003677">
    <property type="term" value="F:DNA binding"/>
    <property type="evidence" value="ECO:0007669"/>
    <property type="project" value="UniProtKB-KW"/>
</dbReference>
<name>A0A200QQ02_MACCD</name>
<dbReference type="OMA" id="THHEGIN"/>
<gene>
    <name evidence="9" type="ORF">BVC80_9011g4</name>
</gene>
<feature type="domain" description="AP2/ERF" evidence="8">
    <location>
        <begin position="64"/>
        <end position="121"/>
    </location>
</feature>
<keyword evidence="4" id="KW-0804">Transcription</keyword>
<dbReference type="EMBL" id="MVGT01001376">
    <property type="protein sequence ID" value="OVA12502.1"/>
    <property type="molecule type" value="Genomic_DNA"/>
</dbReference>
<feature type="compositionally biased region" description="Basic and acidic residues" evidence="7">
    <location>
        <begin position="24"/>
        <end position="44"/>
    </location>
</feature>
<feature type="region of interest" description="Disordered" evidence="7">
    <location>
        <begin position="259"/>
        <end position="280"/>
    </location>
</feature>
<feature type="compositionally biased region" description="Polar residues" evidence="7">
    <location>
        <begin position="7"/>
        <end position="19"/>
    </location>
</feature>
<keyword evidence="2" id="KW-0805">Transcription regulation</keyword>
<feature type="region of interest" description="Disordered" evidence="7">
    <location>
        <begin position="1"/>
        <end position="72"/>
    </location>
</feature>
<dbReference type="InterPro" id="IPR050913">
    <property type="entry name" value="AP2/ERF_ERF"/>
</dbReference>
<dbReference type="Pfam" id="PF00847">
    <property type="entry name" value="AP2"/>
    <property type="match status" value="1"/>
</dbReference>
<dbReference type="Gene3D" id="3.30.730.10">
    <property type="entry name" value="AP2/ERF domain"/>
    <property type="match status" value="1"/>
</dbReference>
<comment type="caution">
    <text evidence="9">The sequence shown here is derived from an EMBL/GenBank/DDBJ whole genome shotgun (WGS) entry which is preliminary data.</text>
</comment>
<dbReference type="AlphaFoldDB" id="A0A200QQ02"/>
<evidence type="ECO:0000256" key="2">
    <source>
        <dbReference type="ARBA" id="ARBA00023015"/>
    </source>
</evidence>
<dbReference type="PRINTS" id="PR00367">
    <property type="entry name" value="ETHRSPELEMNT"/>
</dbReference>
<evidence type="ECO:0000313" key="9">
    <source>
        <dbReference type="EMBL" id="OVA12502.1"/>
    </source>
</evidence>
<comment type="similarity">
    <text evidence="6">Belongs to the AP2/ERF transcription factor family. ERF subfamily.</text>
</comment>
<evidence type="ECO:0000256" key="5">
    <source>
        <dbReference type="ARBA" id="ARBA00023242"/>
    </source>
</evidence>
<keyword evidence="10" id="KW-1185">Reference proteome</keyword>
<protein>
    <submittedName>
        <fullName evidence="9">AP2/ERF domain</fullName>
    </submittedName>
</protein>
<dbReference type="SMART" id="SM00380">
    <property type="entry name" value="AP2"/>
    <property type="match status" value="1"/>
</dbReference>
<reference evidence="9 10" key="1">
    <citation type="journal article" date="2017" name="Mol. Plant">
        <title>The Genome of Medicinal Plant Macleaya cordata Provides New Insights into Benzylisoquinoline Alkaloids Metabolism.</title>
        <authorList>
            <person name="Liu X."/>
            <person name="Liu Y."/>
            <person name="Huang P."/>
            <person name="Ma Y."/>
            <person name="Qing Z."/>
            <person name="Tang Q."/>
            <person name="Cao H."/>
            <person name="Cheng P."/>
            <person name="Zheng Y."/>
            <person name="Yuan Z."/>
            <person name="Zhou Y."/>
            <person name="Liu J."/>
            <person name="Tang Z."/>
            <person name="Zhuo Y."/>
            <person name="Zhang Y."/>
            <person name="Yu L."/>
            <person name="Huang J."/>
            <person name="Yang P."/>
            <person name="Peng Q."/>
            <person name="Zhang J."/>
            <person name="Jiang W."/>
            <person name="Zhang Z."/>
            <person name="Lin K."/>
            <person name="Ro D.K."/>
            <person name="Chen X."/>
            <person name="Xiong X."/>
            <person name="Shang Y."/>
            <person name="Huang S."/>
            <person name="Zeng J."/>
        </authorList>
    </citation>
    <scope>NUCLEOTIDE SEQUENCE [LARGE SCALE GENOMIC DNA]</scope>
    <source>
        <strain evidence="10">cv. BLH2017</strain>
        <tissue evidence="9">Root</tissue>
    </source>
</reference>
<comment type="subcellular location">
    <subcellularLocation>
        <location evidence="1">Nucleus</location>
    </subcellularLocation>
</comment>
<dbReference type="CDD" id="cd00018">
    <property type="entry name" value="AP2"/>
    <property type="match status" value="1"/>
</dbReference>
<evidence type="ECO:0000256" key="1">
    <source>
        <dbReference type="ARBA" id="ARBA00004123"/>
    </source>
</evidence>
<dbReference type="PANTHER" id="PTHR31194:SF82">
    <property type="entry name" value="AP2_ERF DOMAIN-CONTAINING PROTEIN"/>
    <property type="match status" value="1"/>
</dbReference>
<dbReference type="Proteomes" id="UP000195402">
    <property type="component" value="Unassembled WGS sequence"/>
</dbReference>
<accession>A0A200QQ02</accession>
<sequence length="290" mass="32808">MEYCTDENPNISSKTQNPCWDQGLKLDHETNISKEDQEGDEKRSTSIRKGRNSSSSSTTNNGRRFLGVRQRPSGRWVAEIKDSSQKLRLWLGTFDTPEEAAMAYDDAARILRGRNAKTNFPYDHEINNKNTSTHHEGINCSSLTAKNPRFYQLLRHAIMKNHAKSSSTRPEMSEEGPMRVYHEKMRRSELDPIGLSSVVEETIVCSSGSDSQDDDHRLGFHGYKERDVKKNNCGFSSFGSCKVYSSVFVAPSYSDDTLYQSEGGGREKKSEETQSSSVQPLFILPYMGDY</sequence>
<dbReference type="GO" id="GO:0005634">
    <property type="term" value="C:nucleus"/>
    <property type="evidence" value="ECO:0007669"/>
    <property type="project" value="UniProtKB-SubCell"/>
</dbReference>
<evidence type="ECO:0000313" key="10">
    <source>
        <dbReference type="Proteomes" id="UP000195402"/>
    </source>
</evidence>
<dbReference type="PANTHER" id="PTHR31194">
    <property type="entry name" value="SHN SHINE , DNA BINDING / TRANSCRIPTION FACTOR"/>
    <property type="match status" value="1"/>
</dbReference>
<dbReference type="SUPFAM" id="SSF54171">
    <property type="entry name" value="DNA-binding domain"/>
    <property type="match status" value="1"/>
</dbReference>
<dbReference type="InterPro" id="IPR001471">
    <property type="entry name" value="AP2/ERF_dom"/>
</dbReference>
<feature type="compositionally biased region" description="Low complexity" evidence="7">
    <location>
        <begin position="52"/>
        <end position="64"/>
    </location>
</feature>
<dbReference type="FunFam" id="3.30.730.10:FF:000005">
    <property type="entry name" value="ethylene-responsive transcription factor RAP2-11"/>
    <property type="match status" value="1"/>
</dbReference>
<keyword evidence="5" id="KW-0539">Nucleus</keyword>
<organism evidence="9 10">
    <name type="scientific">Macleaya cordata</name>
    <name type="common">Five-seeded plume-poppy</name>
    <name type="synonym">Bocconia cordata</name>
    <dbReference type="NCBI Taxonomy" id="56857"/>
    <lineage>
        <taxon>Eukaryota</taxon>
        <taxon>Viridiplantae</taxon>
        <taxon>Streptophyta</taxon>
        <taxon>Embryophyta</taxon>
        <taxon>Tracheophyta</taxon>
        <taxon>Spermatophyta</taxon>
        <taxon>Magnoliopsida</taxon>
        <taxon>Ranunculales</taxon>
        <taxon>Papaveraceae</taxon>
        <taxon>Papaveroideae</taxon>
        <taxon>Macleaya</taxon>
    </lineage>
</organism>
<dbReference type="InterPro" id="IPR036955">
    <property type="entry name" value="AP2/ERF_dom_sf"/>
</dbReference>
<dbReference type="STRING" id="56857.A0A200QQ02"/>
<evidence type="ECO:0000256" key="6">
    <source>
        <dbReference type="ARBA" id="ARBA00024343"/>
    </source>
</evidence>
<evidence type="ECO:0000259" key="8">
    <source>
        <dbReference type="PROSITE" id="PS51032"/>
    </source>
</evidence>
<evidence type="ECO:0000256" key="4">
    <source>
        <dbReference type="ARBA" id="ARBA00023163"/>
    </source>
</evidence>
<evidence type="ECO:0000256" key="7">
    <source>
        <dbReference type="SAM" id="MobiDB-lite"/>
    </source>
</evidence>
<dbReference type="InParanoid" id="A0A200QQ02"/>
<dbReference type="GO" id="GO:0003700">
    <property type="term" value="F:DNA-binding transcription factor activity"/>
    <property type="evidence" value="ECO:0007669"/>
    <property type="project" value="InterPro"/>
</dbReference>
<dbReference type="OrthoDB" id="773121at2759"/>
<dbReference type="PROSITE" id="PS51032">
    <property type="entry name" value="AP2_ERF"/>
    <property type="match status" value="1"/>
</dbReference>
<keyword evidence="3" id="KW-0238">DNA-binding</keyword>
<proteinExistence type="inferred from homology"/>
<dbReference type="InterPro" id="IPR016177">
    <property type="entry name" value="DNA-bd_dom_sf"/>
</dbReference>